<dbReference type="SMART" id="SM00855">
    <property type="entry name" value="PGAM"/>
    <property type="match status" value="1"/>
</dbReference>
<name>A0A067SC01_GALM3</name>
<dbReference type="PROSITE" id="PS00175">
    <property type="entry name" value="PG_MUTASE"/>
    <property type="match status" value="1"/>
</dbReference>
<evidence type="ECO:0000313" key="4">
    <source>
        <dbReference type="Proteomes" id="UP000027222"/>
    </source>
</evidence>
<dbReference type="InterPro" id="IPR050275">
    <property type="entry name" value="PGM_Phosphatase"/>
</dbReference>
<dbReference type="EMBL" id="KL142408">
    <property type="protein sequence ID" value="KDR68430.1"/>
    <property type="molecule type" value="Genomic_DNA"/>
</dbReference>
<dbReference type="Pfam" id="PF00300">
    <property type="entry name" value="His_Phos_1"/>
    <property type="match status" value="1"/>
</dbReference>
<dbReference type="GO" id="GO:0016791">
    <property type="term" value="F:phosphatase activity"/>
    <property type="evidence" value="ECO:0007669"/>
    <property type="project" value="TreeGrafter"/>
</dbReference>
<dbReference type="PANTHER" id="PTHR48100:SF1">
    <property type="entry name" value="HISTIDINE PHOSPHATASE FAMILY PROTEIN-RELATED"/>
    <property type="match status" value="1"/>
</dbReference>
<dbReference type="AlphaFoldDB" id="A0A067SC01"/>
<dbReference type="CDD" id="cd07067">
    <property type="entry name" value="HP_PGM_like"/>
    <property type="match status" value="1"/>
</dbReference>
<dbReference type="InterPro" id="IPR029033">
    <property type="entry name" value="His_PPase_superfam"/>
</dbReference>
<reference evidence="4" key="1">
    <citation type="journal article" date="2014" name="Proc. Natl. Acad. Sci. U.S.A.">
        <title>Extensive sampling of basidiomycete genomes demonstrates inadequacy of the white-rot/brown-rot paradigm for wood decay fungi.</title>
        <authorList>
            <person name="Riley R."/>
            <person name="Salamov A.A."/>
            <person name="Brown D.W."/>
            <person name="Nagy L.G."/>
            <person name="Floudas D."/>
            <person name="Held B.W."/>
            <person name="Levasseur A."/>
            <person name="Lombard V."/>
            <person name="Morin E."/>
            <person name="Otillar R."/>
            <person name="Lindquist E.A."/>
            <person name="Sun H."/>
            <person name="LaButti K.M."/>
            <person name="Schmutz J."/>
            <person name="Jabbour D."/>
            <person name="Luo H."/>
            <person name="Baker S.E."/>
            <person name="Pisabarro A.G."/>
            <person name="Walton J.D."/>
            <person name="Blanchette R.A."/>
            <person name="Henrissat B."/>
            <person name="Martin F."/>
            <person name="Cullen D."/>
            <person name="Hibbett D.S."/>
            <person name="Grigoriev I.V."/>
        </authorList>
    </citation>
    <scope>NUCLEOTIDE SEQUENCE [LARGE SCALE GENOMIC DNA]</scope>
    <source>
        <strain evidence="4">CBS 339.88</strain>
    </source>
</reference>
<dbReference type="Gene3D" id="3.40.50.1240">
    <property type="entry name" value="Phosphoglycerate mutase-like"/>
    <property type="match status" value="1"/>
</dbReference>
<proteinExistence type="predicted"/>
<dbReference type="PANTHER" id="PTHR48100">
    <property type="entry name" value="BROAD-SPECIFICITY PHOSPHATASE YOR283W-RELATED"/>
    <property type="match status" value="1"/>
</dbReference>
<dbReference type="HOGENOM" id="CLU_039184_3_0_1"/>
<dbReference type="Proteomes" id="UP000027222">
    <property type="component" value="Unassembled WGS sequence"/>
</dbReference>
<evidence type="ECO:0000256" key="2">
    <source>
        <dbReference type="ARBA" id="ARBA00023235"/>
    </source>
</evidence>
<keyword evidence="2" id="KW-0413">Isomerase</keyword>
<protein>
    <recommendedName>
        <fullName evidence="5">Phosphoglycerate mutase-like protein</fullName>
    </recommendedName>
</protein>
<evidence type="ECO:0008006" key="5">
    <source>
        <dbReference type="Google" id="ProtNLM"/>
    </source>
</evidence>
<keyword evidence="1" id="KW-0324">Glycolysis</keyword>
<dbReference type="OrthoDB" id="496981at2759"/>
<dbReference type="InterPro" id="IPR013078">
    <property type="entry name" value="His_Pase_superF_clade-1"/>
</dbReference>
<dbReference type="InterPro" id="IPR001345">
    <property type="entry name" value="PG/BPGM_mutase_AS"/>
</dbReference>
<organism evidence="3 4">
    <name type="scientific">Galerina marginata (strain CBS 339.88)</name>
    <dbReference type="NCBI Taxonomy" id="685588"/>
    <lineage>
        <taxon>Eukaryota</taxon>
        <taxon>Fungi</taxon>
        <taxon>Dikarya</taxon>
        <taxon>Basidiomycota</taxon>
        <taxon>Agaricomycotina</taxon>
        <taxon>Agaricomycetes</taxon>
        <taxon>Agaricomycetidae</taxon>
        <taxon>Agaricales</taxon>
        <taxon>Agaricineae</taxon>
        <taxon>Strophariaceae</taxon>
        <taxon>Galerina</taxon>
    </lineage>
</organism>
<dbReference type="SUPFAM" id="SSF53254">
    <property type="entry name" value="Phosphoglycerate mutase-like"/>
    <property type="match status" value="1"/>
</dbReference>
<keyword evidence="4" id="KW-1185">Reference proteome</keyword>
<accession>A0A067SC01</accession>
<evidence type="ECO:0000256" key="1">
    <source>
        <dbReference type="ARBA" id="ARBA00023152"/>
    </source>
</evidence>
<dbReference type="GO" id="GO:0005737">
    <property type="term" value="C:cytoplasm"/>
    <property type="evidence" value="ECO:0007669"/>
    <property type="project" value="TreeGrafter"/>
</dbReference>
<evidence type="ECO:0000313" key="3">
    <source>
        <dbReference type="EMBL" id="KDR68430.1"/>
    </source>
</evidence>
<gene>
    <name evidence="3" type="ORF">GALMADRAFT_146387</name>
</gene>
<sequence length="246" mass="27747">MEYNGVTLESIQNCLVKESAVANDLSKQPFSTKTIHIIRHGEALHNIDRAYKLRDPPLTDKGLAQAEALSIQLSTVLKIQPSAIVTSPMTRTIQTCRTLFPSAFTDGPDARAIPLHIWPDLREAHDANCNKGRSRAEMRALHPDLDFSACHEEWDYPAHSFEDAAIRAEAVRKELMKLPGSHIVVVGHRGLIAYMVDTKEVKFRNCEIRSYRFANAEELENRRYGVHELQCEYDFGPSLLVEVPLA</sequence>